<dbReference type="InterPro" id="IPR047721">
    <property type="entry name" value="DrmB"/>
</dbReference>
<dbReference type="Pfam" id="PF09369">
    <property type="entry name" value="MZB"/>
    <property type="match status" value="1"/>
</dbReference>
<gene>
    <name evidence="2" type="ORF">DZF91_07050</name>
</gene>
<reference evidence="2 3" key="1">
    <citation type="submission" date="2018-08" db="EMBL/GenBank/DDBJ databases">
        <title>Actinomadura jelena sp. nov., a novel Actinomycete isolated from soil in Chad.</title>
        <authorList>
            <person name="Shi L."/>
        </authorList>
    </citation>
    <scope>NUCLEOTIDE SEQUENCE [LARGE SCALE GENOMIC DNA]</scope>
    <source>
        <strain evidence="2 3">NEAU-G17</strain>
    </source>
</reference>
<name>A0A372JQM9_9ACTN</name>
<keyword evidence="3" id="KW-1185">Reference proteome</keyword>
<evidence type="ECO:0000259" key="1">
    <source>
        <dbReference type="Pfam" id="PF09369"/>
    </source>
</evidence>
<dbReference type="NCBIfam" id="NF038324">
    <property type="entry name" value="DrmB_fam"/>
    <property type="match status" value="1"/>
</dbReference>
<feature type="domain" description="MrfA-like Zn-binding" evidence="1">
    <location>
        <begin position="483"/>
        <end position="580"/>
    </location>
</feature>
<dbReference type="AlphaFoldDB" id="A0A372JQM9"/>
<evidence type="ECO:0000313" key="2">
    <source>
        <dbReference type="EMBL" id="RFU42345.1"/>
    </source>
</evidence>
<accession>A0A372JQM9</accession>
<dbReference type="Proteomes" id="UP000261811">
    <property type="component" value="Unassembled WGS sequence"/>
</dbReference>
<evidence type="ECO:0000313" key="3">
    <source>
        <dbReference type="Proteomes" id="UP000261811"/>
    </source>
</evidence>
<proteinExistence type="predicted"/>
<sequence>MALRSGKSKGAVRERTYPRLGSVRRSQLLTTYGVGSLVAIGDQSYLVSGLDTWKVGRRPDLREFRLQTRLGLKTGFFLPPASDPPAGDGVKVRRFPDIYTCPGRDAMSGEGCDYNLRKFREFGSEAASECTDCGGALTPSRFVVACDRGHLDDFPYLAWAHRRPLRADERPGHRLSFHTTGRTAALRSIVIRCSCGEEASMEGAFGRGAMESIRYKCFGQRPWLGVGAEEGCGSTPRTLQRGSSAAWFPIVRSALSIPPFSEQLYDQVLDQDRYELWKGEPDDVIARQAQKAGLVDEQYTAAEIIKAVRDYEAYEAGERPDPSVITGFEPADVLREEEYKQLLRESRTQHFESVRPTASDATLPPGISDTMLVTRLREVRVLQAFTRVDPPMDGDPPERLASLSRDAVGWLPAIEVVGEGVFLSLSQERLRSWEQAGSSGGPADRAGQIRDHHQMQLDERARQAGRTAPRSRVDARLVLVHTLAHALINEWSLDAGYPAAALRERLYVSDTMAGLLIYTATSDSAGSLGGLVGQGELHRLRHTLASALRRISWCSADPLCMESEASGADSLNLAACHACMLLPETSCELANSYLDRALLIGTPDGRTKGYFDGVEAAPGSA</sequence>
<comment type="caution">
    <text evidence="2">The sequence shown here is derived from an EMBL/GenBank/DDBJ whole genome shotgun (WGS) entry which is preliminary data.</text>
</comment>
<dbReference type="RefSeq" id="WP_117356676.1">
    <property type="nucleotide sequence ID" value="NZ_QURH01000132.1"/>
</dbReference>
<organism evidence="2 3">
    <name type="scientific">Actinomadura logoneensis</name>
    <dbReference type="NCBI Taxonomy" id="2293572"/>
    <lineage>
        <taxon>Bacteria</taxon>
        <taxon>Bacillati</taxon>
        <taxon>Actinomycetota</taxon>
        <taxon>Actinomycetes</taxon>
        <taxon>Streptosporangiales</taxon>
        <taxon>Thermomonosporaceae</taxon>
        <taxon>Actinomadura</taxon>
    </lineage>
</organism>
<dbReference type="EMBL" id="QURH01000132">
    <property type="protein sequence ID" value="RFU42345.1"/>
    <property type="molecule type" value="Genomic_DNA"/>
</dbReference>
<dbReference type="OrthoDB" id="9134227at2"/>
<protein>
    <submittedName>
        <fullName evidence="2">DUF1998 domain-containing protein</fullName>
    </submittedName>
</protein>
<dbReference type="InterPro" id="IPR018973">
    <property type="entry name" value="MZB"/>
</dbReference>